<dbReference type="RefSeq" id="WP_379877444.1">
    <property type="nucleotide sequence ID" value="NZ_JBHUIP010000013.1"/>
</dbReference>
<dbReference type="PANTHER" id="PTHR37829">
    <property type="entry name" value="PHAGE-LIKE ELEMENT PBSX PROTEIN XKDT"/>
    <property type="match status" value="1"/>
</dbReference>
<dbReference type="Pfam" id="PF04865">
    <property type="entry name" value="Baseplate_J"/>
    <property type="match status" value="1"/>
</dbReference>
<evidence type="ECO:0000259" key="3">
    <source>
        <dbReference type="Pfam" id="PF26078"/>
    </source>
</evidence>
<dbReference type="InterPro" id="IPR058530">
    <property type="entry name" value="Baseplate_J-like_C"/>
</dbReference>
<accession>A0ABW5DTG2</accession>
<keyword evidence="6" id="KW-1185">Reference proteome</keyword>
<comment type="similarity">
    <text evidence="1">Belongs to the Mu gp47/PBSX XkdT family.</text>
</comment>
<evidence type="ECO:0000259" key="2">
    <source>
        <dbReference type="Pfam" id="PF04865"/>
    </source>
</evidence>
<dbReference type="InterPro" id="IPR006949">
    <property type="entry name" value="Barrel_Baseplate_J-like"/>
</dbReference>
<sequence length="361" mass="36860">MDAQDIGFLRPSLPDLMARAADELNLAVPGAGAHLRWSNLGVLAAVVAGAAHELHGHLEAIAGAVLPDRATGLLLDRHASWRGISRLPATAASGEVKVVGAEPSSLIPAGSRYVSSAKLLYEVLAPGGLVDAGGEAVVSLEALEPGSQANLPTGATLTLVAPLAGIPAAASVLGGGLAGGTGQEDDEALRARLAAHVQRPPQGGAEHDYVAWAKSVPGVTRAWAAGGRPGVGLVTVRFMMDETYENGLPQAGDVAAVQAVLDAERPLTALPVALSPIPLVIPVSIGGLQPSTPAVRQAVEAELRDLFKYGTALGRRLPISHVREAISRATGESDHVLLEPVGDILPADGEIPILGTLTWPV</sequence>
<protein>
    <submittedName>
        <fullName evidence="5">Baseplate J/gp47 family protein</fullName>
    </submittedName>
</protein>
<dbReference type="Pfam" id="PF26079">
    <property type="entry name" value="Baseplate_J_C"/>
    <property type="match status" value="1"/>
</dbReference>
<gene>
    <name evidence="5" type="ORF">ACFSM5_15770</name>
</gene>
<feature type="domain" description="Baseplate J-like C-terminal" evidence="4">
    <location>
        <begin position="292"/>
        <end position="359"/>
    </location>
</feature>
<dbReference type="PANTHER" id="PTHR37829:SF3">
    <property type="entry name" value="PROTEIN JAYE-RELATED"/>
    <property type="match status" value="1"/>
</dbReference>
<evidence type="ECO:0000313" key="6">
    <source>
        <dbReference type="Proteomes" id="UP001597295"/>
    </source>
</evidence>
<name>A0ABW5DTG2_9PROT</name>
<dbReference type="EMBL" id="JBHUIP010000013">
    <property type="protein sequence ID" value="MFD2264362.1"/>
    <property type="molecule type" value="Genomic_DNA"/>
</dbReference>
<evidence type="ECO:0000259" key="4">
    <source>
        <dbReference type="Pfam" id="PF26079"/>
    </source>
</evidence>
<dbReference type="Proteomes" id="UP001597295">
    <property type="component" value="Unassembled WGS sequence"/>
</dbReference>
<evidence type="ECO:0000313" key="5">
    <source>
        <dbReference type="EMBL" id="MFD2264362.1"/>
    </source>
</evidence>
<feature type="domain" description="Baseplate J-like central" evidence="3">
    <location>
        <begin position="201"/>
        <end position="270"/>
    </location>
</feature>
<comment type="caution">
    <text evidence="5">The sequence shown here is derived from an EMBL/GenBank/DDBJ whole genome shotgun (WGS) entry which is preliminary data.</text>
</comment>
<organism evidence="5 6">
    <name type="scientific">Lacibacterium aquatile</name>
    <dbReference type="NCBI Taxonomy" id="1168082"/>
    <lineage>
        <taxon>Bacteria</taxon>
        <taxon>Pseudomonadati</taxon>
        <taxon>Pseudomonadota</taxon>
        <taxon>Alphaproteobacteria</taxon>
        <taxon>Rhodospirillales</taxon>
        <taxon>Rhodospirillaceae</taxon>
    </lineage>
</organism>
<dbReference type="InterPro" id="IPR052399">
    <property type="entry name" value="Phage_Baseplate_Assmbl_Protein"/>
</dbReference>
<reference evidence="6" key="1">
    <citation type="journal article" date="2019" name="Int. J. Syst. Evol. Microbiol.">
        <title>The Global Catalogue of Microorganisms (GCM) 10K type strain sequencing project: providing services to taxonomists for standard genome sequencing and annotation.</title>
        <authorList>
            <consortium name="The Broad Institute Genomics Platform"/>
            <consortium name="The Broad Institute Genome Sequencing Center for Infectious Disease"/>
            <person name="Wu L."/>
            <person name="Ma J."/>
        </authorList>
    </citation>
    <scope>NUCLEOTIDE SEQUENCE [LARGE SCALE GENOMIC DNA]</scope>
    <source>
        <strain evidence="6">CGMCC 1.19062</strain>
    </source>
</reference>
<dbReference type="Pfam" id="PF26078">
    <property type="entry name" value="Baseplate_J_M"/>
    <property type="match status" value="1"/>
</dbReference>
<proteinExistence type="inferred from homology"/>
<feature type="domain" description="Baseplate protein J-like barrel" evidence="2">
    <location>
        <begin position="97"/>
        <end position="169"/>
    </location>
</feature>
<dbReference type="InterPro" id="IPR058531">
    <property type="entry name" value="Baseplate_J_M"/>
</dbReference>
<evidence type="ECO:0000256" key="1">
    <source>
        <dbReference type="ARBA" id="ARBA00038087"/>
    </source>
</evidence>